<feature type="transmembrane region" description="Helical" evidence="8">
    <location>
        <begin position="227"/>
        <end position="245"/>
    </location>
</feature>
<dbReference type="Proteomes" id="UP000242765">
    <property type="component" value="Unassembled WGS sequence"/>
</dbReference>
<keyword evidence="6 8" id="KW-1133">Transmembrane helix</keyword>
<evidence type="ECO:0000256" key="6">
    <source>
        <dbReference type="ARBA" id="ARBA00022989"/>
    </source>
</evidence>
<dbReference type="InterPro" id="IPR052017">
    <property type="entry name" value="TSUP"/>
</dbReference>
<gene>
    <name evidence="9" type="ORF">B9T28_12375</name>
</gene>
<keyword evidence="4 8" id="KW-1003">Cell membrane</keyword>
<dbReference type="PANTHER" id="PTHR30269">
    <property type="entry name" value="TRANSMEMBRANE PROTEIN YFCA"/>
    <property type="match status" value="1"/>
</dbReference>
<dbReference type="AlphaFoldDB" id="A0A1Y3CB64"/>
<dbReference type="PANTHER" id="PTHR30269:SF32">
    <property type="entry name" value="MEMBRANE TRANSPORTER PROTEIN-RELATED"/>
    <property type="match status" value="1"/>
</dbReference>
<reference evidence="9 10" key="1">
    <citation type="submission" date="2017-04" db="EMBL/GenBank/DDBJ databases">
        <title>High diversity of culturable Acinetobacter species in natural soil and water ecosystems.</title>
        <authorList>
            <person name="Nemec A."/>
            <person name="Radolfova-Krizova L."/>
        </authorList>
    </citation>
    <scope>NUCLEOTIDE SEQUENCE [LARGE SCALE GENOMIC DNA]</scope>
    <source>
        <strain evidence="9 10">ANC 4999</strain>
    </source>
</reference>
<feature type="transmembrane region" description="Helical" evidence="8">
    <location>
        <begin position="69"/>
        <end position="88"/>
    </location>
</feature>
<dbReference type="STRING" id="1977882.B9T28_12375"/>
<evidence type="ECO:0000313" key="9">
    <source>
        <dbReference type="EMBL" id="OTG64308.1"/>
    </source>
</evidence>
<evidence type="ECO:0000256" key="1">
    <source>
        <dbReference type="ARBA" id="ARBA00004651"/>
    </source>
</evidence>
<dbReference type="OrthoDB" id="9800873at2"/>
<evidence type="ECO:0000256" key="5">
    <source>
        <dbReference type="ARBA" id="ARBA00022692"/>
    </source>
</evidence>
<organism evidence="9 10">
    <name type="scientific">Acinetobacter silvestris</name>
    <dbReference type="NCBI Taxonomy" id="1977882"/>
    <lineage>
        <taxon>Bacteria</taxon>
        <taxon>Pseudomonadati</taxon>
        <taxon>Pseudomonadota</taxon>
        <taxon>Gammaproteobacteria</taxon>
        <taxon>Moraxellales</taxon>
        <taxon>Moraxellaceae</taxon>
        <taxon>Acinetobacter</taxon>
    </lineage>
</organism>
<feature type="transmembrane region" description="Helical" evidence="8">
    <location>
        <begin position="6"/>
        <end position="31"/>
    </location>
</feature>
<comment type="subcellular location">
    <subcellularLocation>
        <location evidence="1 8">Cell membrane</location>
        <topology evidence="1 8">Multi-pass membrane protein</topology>
    </subcellularLocation>
</comment>
<sequence length="247" mass="27212">MLWFVIGVFTLAGMIKGTIGLGLPAVAMGLLTLVISPFQAATLLIIPSMVTNFWQLFAEGHVLRLVRRFWPLLIGIVVGSIWSIFPTLNQKGNGFHSEALLGGMLTLYGLYGLFAKNMPNLVPHEKWLSPIVGYLGGALTVATGVVVIPVVPYLQSLHLKRDDLVQSLGLAFTISTLCLAVFLHQNPVGNMPIDYKMSLISLIPALLGMWIGTKIRYRISEQKFRKIFFIGLVNFGAYMVLHQFGVI</sequence>
<evidence type="ECO:0000256" key="8">
    <source>
        <dbReference type="RuleBase" id="RU363041"/>
    </source>
</evidence>
<feature type="transmembrane region" description="Helical" evidence="8">
    <location>
        <begin position="164"/>
        <end position="183"/>
    </location>
</feature>
<protein>
    <recommendedName>
        <fullName evidence="8">Probable membrane transporter protein</fullName>
    </recommendedName>
</protein>
<keyword evidence="7 8" id="KW-0472">Membrane</keyword>
<feature type="transmembrane region" description="Helical" evidence="8">
    <location>
        <begin position="131"/>
        <end position="152"/>
    </location>
</feature>
<name>A0A1Y3CB64_9GAMM</name>
<keyword evidence="5 8" id="KW-0812">Transmembrane</keyword>
<dbReference type="GO" id="GO:0005886">
    <property type="term" value="C:plasma membrane"/>
    <property type="evidence" value="ECO:0007669"/>
    <property type="project" value="UniProtKB-SubCell"/>
</dbReference>
<dbReference type="EMBL" id="NEGB01000007">
    <property type="protein sequence ID" value="OTG64308.1"/>
    <property type="molecule type" value="Genomic_DNA"/>
</dbReference>
<evidence type="ECO:0000313" key="10">
    <source>
        <dbReference type="Proteomes" id="UP000242765"/>
    </source>
</evidence>
<comment type="similarity">
    <text evidence="2 8">Belongs to the 4-toluene sulfonate uptake permease (TSUP) (TC 2.A.102) family.</text>
</comment>
<dbReference type="Pfam" id="PF01925">
    <property type="entry name" value="TauE"/>
    <property type="match status" value="1"/>
</dbReference>
<feature type="transmembrane region" description="Helical" evidence="8">
    <location>
        <begin position="100"/>
        <end position="119"/>
    </location>
</feature>
<comment type="caution">
    <text evidence="9">The sequence shown here is derived from an EMBL/GenBank/DDBJ whole genome shotgun (WGS) entry which is preliminary data.</text>
</comment>
<proteinExistence type="inferred from homology"/>
<accession>A0A1Y3CB64</accession>
<evidence type="ECO:0000256" key="3">
    <source>
        <dbReference type="ARBA" id="ARBA00022448"/>
    </source>
</evidence>
<evidence type="ECO:0000256" key="7">
    <source>
        <dbReference type="ARBA" id="ARBA00023136"/>
    </source>
</evidence>
<feature type="transmembrane region" description="Helical" evidence="8">
    <location>
        <begin position="38"/>
        <end position="57"/>
    </location>
</feature>
<evidence type="ECO:0000256" key="2">
    <source>
        <dbReference type="ARBA" id="ARBA00009142"/>
    </source>
</evidence>
<dbReference type="InterPro" id="IPR002781">
    <property type="entry name" value="TM_pro_TauE-like"/>
</dbReference>
<feature type="transmembrane region" description="Helical" evidence="8">
    <location>
        <begin position="195"/>
        <end position="215"/>
    </location>
</feature>
<dbReference type="RefSeq" id="WP_086204291.1">
    <property type="nucleotide sequence ID" value="NZ_NEGB01000007.1"/>
</dbReference>
<keyword evidence="10" id="KW-1185">Reference proteome</keyword>
<evidence type="ECO:0000256" key="4">
    <source>
        <dbReference type="ARBA" id="ARBA00022475"/>
    </source>
</evidence>
<keyword evidence="3" id="KW-0813">Transport</keyword>